<organism evidence="1 2">
    <name type="scientific">Acinetobacter haemolyticus CIP 64.3 = MTCC 9819</name>
    <dbReference type="NCBI Taxonomy" id="1217659"/>
    <lineage>
        <taxon>Bacteria</taxon>
        <taxon>Pseudomonadati</taxon>
        <taxon>Pseudomonadota</taxon>
        <taxon>Gammaproteobacteria</taxon>
        <taxon>Moraxellales</taxon>
        <taxon>Moraxellaceae</taxon>
        <taxon>Acinetobacter</taxon>
    </lineage>
</organism>
<protein>
    <submittedName>
        <fullName evidence="1">Uncharacterized protein</fullName>
    </submittedName>
</protein>
<dbReference type="EMBL" id="APQQ01000012">
    <property type="protein sequence ID" value="ENW20472.1"/>
    <property type="molecule type" value="Genomic_DNA"/>
</dbReference>
<comment type="caution">
    <text evidence="1">The sequence shown here is derived from an EMBL/GenBank/DDBJ whole genome shotgun (WGS) entry which is preliminary data.</text>
</comment>
<sequence length="34" mass="4083">MHRRQRKNHSLIAYLINRHQQKKPASAGFFMGIF</sequence>
<reference evidence="1 2" key="1">
    <citation type="submission" date="2013-02" db="EMBL/GenBank/DDBJ databases">
        <title>The Genome Sequence of Acinetobacter haemolyticus CIP 64.3.</title>
        <authorList>
            <consortium name="The Broad Institute Genome Sequencing Platform"/>
            <consortium name="The Broad Institute Genome Sequencing Center for Infectious Disease"/>
            <person name="Cerqueira G."/>
            <person name="Feldgarden M."/>
            <person name="Courvalin P."/>
            <person name="Perichon B."/>
            <person name="Grillot-Courvalin C."/>
            <person name="Clermont D."/>
            <person name="Rocha E."/>
            <person name="Yoon E.-J."/>
            <person name="Nemec A."/>
            <person name="Walker B."/>
            <person name="Young S.K."/>
            <person name="Zeng Q."/>
            <person name="Gargeya S."/>
            <person name="Fitzgerald M."/>
            <person name="Haas B."/>
            <person name="Abouelleil A."/>
            <person name="Alvarado L."/>
            <person name="Arachchi H.M."/>
            <person name="Berlin A.M."/>
            <person name="Chapman S.B."/>
            <person name="Dewar J."/>
            <person name="Goldberg J."/>
            <person name="Griggs A."/>
            <person name="Gujja S."/>
            <person name="Hansen M."/>
            <person name="Howarth C."/>
            <person name="Imamovic A."/>
            <person name="Larimer J."/>
            <person name="McCowan C."/>
            <person name="Murphy C."/>
            <person name="Neiman D."/>
            <person name="Pearson M."/>
            <person name="Priest M."/>
            <person name="Roberts A."/>
            <person name="Saif S."/>
            <person name="Shea T."/>
            <person name="Sisk P."/>
            <person name="Sykes S."/>
            <person name="Wortman J."/>
            <person name="Nusbaum C."/>
            <person name="Birren B."/>
        </authorList>
    </citation>
    <scope>NUCLEOTIDE SEQUENCE [LARGE SCALE GENOMIC DNA]</scope>
    <source>
        <strain evidence="1 2">CIP 64.3</strain>
    </source>
</reference>
<name>N9FD47_ACIHA</name>
<dbReference type="AlphaFoldDB" id="N9FD47"/>
<accession>N9FD47</accession>
<gene>
    <name evidence="1" type="ORF">F927_00956</name>
</gene>
<proteinExistence type="predicted"/>
<dbReference type="HOGENOM" id="CLU_220402_0_0_6"/>
<keyword evidence="2" id="KW-1185">Reference proteome</keyword>
<evidence type="ECO:0000313" key="1">
    <source>
        <dbReference type="EMBL" id="ENW20472.1"/>
    </source>
</evidence>
<evidence type="ECO:0000313" key="2">
    <source>
        <dbReference type="Proteomes" id="UP000017667"/>
    </source>
</evidence>
<dbReference type="Proteomes" id="UP000017667">
    <property type="component" value="Unassembled WGS sequence"/>
</dbReference>